<dbReference type="PRINTS" id="PR00412">
    <property type="entry name" value="EPOXHYDRLASE"/>
</dbReference>
<sequence>MATPTTNTKDILSDLDLDPRIKPFKISIANSQLSTLHQKLENASFPDELLSQDKSHEWDMGAPLEDIKRLTTYWREGFDWRKAEKELNDSLPQYTTAVSVEGFEEDVDVHFVYQRAQGVENGRGIPLLFLHGWPGSFIEVKKVLPLLTGGGEGHPKFDVVAPSLPNFGFSGGIPKKGFGLAQYAESMHVLMIRLGYAEYIIQGGDWGSFIARAMAIRYPSHTKAIHLNFIPSPPPYPWRNPFLFLQAVLGYLLPPFSATNRRKVAILQSYLERENAYAKQQDTYPQTLGYALNDSPVGLLAWVYDKLHRWTDRYDWTDDEILEWVSIYLFSKAGPAASLRIYRESVTRPSSAVNTTTANGKDGLGYTWLSRDEVISTRIADCVKIAVANFPGEIIQIPGSWLRAIGNIVRETEFEKGGHFAAWEAPEVLVQDLKAFMGRSGEAYGVVTNKDGF</sequence>
<evidence type="ECO:0000256" key="2">
    <source>
        <dbReference type="ARBA" id="ARBA00022797"/>
    </source>
</evidence>
<proteinExistence type="inferred from homology"/>
<dbReference type="Proteomes" id="UP000249363">
    <property type="component" value="Unassembled WGS sequence"/>
</dbReference>
<dbReference type="AlphaFoldDB" id="A0A364KTT8"/>
<evidence type="ECO:0000256" key="1">
    <source>
        <dbReference type="ARBA" id="ARBA00010088"/>
    </source>
</evidence>
<feature type="domain" description="Epoxide hydrolase N-terminal" evidence="4">
    <location>
        <begin position="21"/>
        <end position="140"/>
    </location>
</feature>
<evidence type="ECO:0000256" key="3">
    <source>
        <dbReference type="ARBA" id="ARBA00022801"/>
    </source>
</evidence>
<dbReference type="GO" id="GO:0004301">
    <property type="term" value="F:epoxide hydrolase activity"/>
    <property type="evidence" value="ECO:0007669"/>
    <property type="project" value="TreeGrafter"/>
</dbReference>
<evidence type="ECO:0000259" key="4">
    <source>
        <dbReference type="Pfam" id="PF06441"/>
    </source>
</evidence>
<dbReference type="PIRSF" id="PIRSF001112">
    <property type="entry name" value="Epoxide_hydrolase"/>
    <property type="match status" value="1"/>
</dbReference>
<comment type="similarity">
    <text evidence="1">Belongs to the peptidase S33 family.</text>
</comment>
<dbReference type="Pfam" id="PF06441">
    <property type="entry name" value="EHN"/>
    <property type="match status" value="1"/>
</dbReference>
<evidence type="ECO:0000313" key="6">
    <source>
        <dbReference type="Proteomes" id="UP000249363"/>
    </source>
</evidence>
<name>A0A364KTT8_TALAM</name>
<dbReference type="GO" id="GO:0097176">
    <property type="term" value="P:epoxide metabolic process"/>
    <property type="evidence" value="ECO:0007669"/>
    <property type="project" value="TreeGrafter"/>
</dbReference>
<keyword evidence="2" id="KW-0058">Aromatic hydrocarbons catabolism</keyword>
<dbReference type="SUPFAM" id="SSF53474">
    <property type="entry name" value="alpha/beta-Hydrolases"/>
    <property type="match status" value="1"/>
</dbReference>
<evidence type="ECO:0000313" key="5">
    <source>
        <dbReference type="EMBL" id="RAO66964.1"/>
    </source>
</evidence>
<organism evidence="5 6">
    <name type="scientific">Talaromyces amestolkiae</name>
    <dbReference type="NCBI Taxonomy" id="1196081"/>
    <lineage>
        <taxon>Eukaryota</taxon>
        <taxon>Fungi</taxon>
        <taxon>Dikarya</taxon>
        <taxon>Ascomycota</taxon>
        <taxon>Pezizomycotina</taxon>
        <taxon>Eurotiomycetes</taxon>
        <taxon>Eurotiomycetidae</taxon>
        <taxon>Eurotiales</taxon>
        <taxon>Trichocomaceae</taxon>
        <taxon>Talaromyces</taxon>
        <taxon>Talaromyces sect. Talaromyces</taxon>
    </lineage>
</organism>
<dbReference type="InterPro" id="IPR000639">
    <property type="entry name" value="Epox_hydrolase-like"/>
</dbReference>
<dbReference type="InterPro" id="IPR010497">
    <property type="entry name" value="Epoxide_hydro_N"/>
</dbReference>
<protein>
    <recommendedName>
        <fullName evidence="4">Epoxide hydrolase N-terminal domain-containing protein</fullName>
    </recommendedName>
</protein>
<dbReference type="PANTHER" id="PTHR21661">
    <property type="entry name" value="EPOXIDE HYDROLASE 1-RELATED"/>
    <property type="match status" value="1"/>
</dbReference>
<dbReference type="STRING" id="1196081.A0A364KTT8"/>
<keyword evidence="6" id="KW-1185">Reference proteome</keyword>
<gene>
    <name evidence="5" type="ORF">BHQ10_002976</name>
</gene>
<reference evidence="5 6" key="1">
    <citation type="journal article" date="2017" name="Biotechnol. Biofuels">
        <title>Differential beta-glucosidase expression as a function of carbon source availability in Talaromyces amestolkiae: a genomic and proteomic approach.</title>
        <authorList>
            <person name="de Eugenio L.I."/>
            <person name="Mendez-Liter J.A."/>
            <person name="Nieto-Dominguez M."/>
            <person name="Alonso L."/>
            <person name="Gil-Munoz J."/>
            <person name="Barriuso J."/>
            <person name="Prieto A."/>
            <person name="Martinez M.J."/>
        </authorList>
    </citation>
    <scope>NUCLEOTIDE SEQUENCE [LARGE SCALE GENOMIC DNA]</scope>
    <source>
        <strain evidence="5 6">CIB</strain>
    </source>
</reference>
<dbReference type="InterPro" id="IPR016292">
    <property type="entry name" value="Epoxide_hydrolase"/>
</dbReference>
<accession>A0A364KTT8</accession>
<dbReference type="InterPro" id="IPR029058">
    <property type="entry name" value="AB_hydrolase_fold"/>
</dbReference>
<comment type="caution">
    <text evidence="5">The sequence shown here is derived from an EMBL/GenBank/DDBJ whole genome shotgun (WGS) entry which is preliminary data.</text>
</comment>
<keyword evidence="3" id="KW-0378">Hydrolase</keyword>
<dbReference type="Gene3D" id="3.40.50.1820">
    <property type="entry name" value="alpha/beta hydrolase"/>
    <property type="match status" value="1"/>
</dbReference>
<dbReference type="RefSeq" id="XP_040731480.1">
    <property type="nucleotide sequence ID" value="XM_040875180.1"/>
</dbReference>
<dbReference type="EMBL" id="MIKG01000004">
    <property type="protein sequence ID" value="RAO66964.1"/>
    <property type="molecule type" value="Genomic_DNA"/>
</dbReference>
<dbReference type="PANTHER" id="PTHR21661:SF35">
    <property type="entry name" value="EPOXIDE HYDROLASE"/>
    <property type="match status" value="1"/>
</dbReference>
<dbReference type="GeneID" id="63792192"/>
<dbReference type="OrthoDB" id="7130006at2759"/>